<keyword evidence="3" id="KW-1185">Reference proteome</keyword>
<evidence type="ECO:0000313" key="2">
    <source>
        <dbReference type="EMBL" id="KAF9039568.1"/>
    </source>
</evidence>
<evidence type="ECO:0000313" key="3">
    <source>
        <dbReference type="Proteomes" id="UP000772434"/>
    </source>
</evidence>
<feature type="compositionally biased region" description="Basic and acidic residues" evidence="1">
    <location>
        <begin position="191"/>
        <end position="236"/>
    </location>
</feature>
<proteinExistence type="predicted"/>
<dbReference type="AlphaFoldDB" id="A0A9P5P5X8"/>
<reference evidence="2" key="1">
    <citation type="submission" date="2020-11" db="EMBL/GenBank/DDBJ databases">
        <authorList>
            <consortium name="DOE Joint Genome Institute"/>
            <person name="Ahrendt S."/>
            <person name="Riley R."/>
            <person name="Andreopoulos W."/>
            <person name="Labutti K."/>
            <person name="Pangilinan J."/>
            <person name="Ruiz-Duenas F.J."/>
            <person name="Barrasa J.M."/>
            <person name="Sanchez-Garcia M."/>
            <person name="Camarero S."/>
            <person name="Miyauchi S."/>
            <person name="Serrano A."/>
            <person name="Linde D."/>
            <person name="Babiker R."/>
            <person name="Drula E."/>
            <person name="Ayuso-Fernandez I."/>
            <person name="Pacheco R."/>
            <person name="Padilla G."/>
            <person name="Ferreira P."/>
            <person name="Barriuso J."/>
            <person name="Kellner H."/>
            <person name="Castanera R."/>
            <person name="Alfaro M."/>
            <person name="Ramirez L."/>
            <person name="Pisabarro A.G."/>
            <person name="Kuo A."/>
            <person name="Tritt A."/>
            <person name="Lipzen A."/>
            <person name="He G."/>
            <person name="Yan M."/>
            <person name="Ng V."/>
            <person name="Cullen D."/>
            <person name="Martin F."/>
            <person name="Rosso M.-N."/>
            <person name="Henrissat B."/>
            <person name="Hibbett D."/>
            <person name="Martinez A.T."/>
            <person name="Grigoriev I.V."/>
        </authorList>
    </citation>
    <scope>NUCLEOTIDE SEQUENCE</scope>
    <source>
        <strain evidence="2">AH 40177</strain>
    </source>
</reference>
<feature type="compositionally biased region" description="Basic residues" evidence="1">
    <location>
        <begin position="180"/>
        <end position="189"/>
    </location>
</feature>
<feature type="compositionally biased region" description="Basic and acidic residues" evidence="1">
    <location>
        <begin position="166"/>
        <end position="179"/>
    </location>
</feature>
<accession>A0A9P5P5X8</accession>
<evidence type="ECO:0000256" key="1">
    <source>
        <dbReference type="SAM" id="MobiDB-lite"/>
    </source>
</evidence>
<feature type="non-terminal residue" evidence="2">
    <location>
        <position position="284"/>
    </location>
</feature>
<dbReference type="Proteomes" id="UP000772434">
    <property type="component" value="Unassembled WGS sequence"/>
</dbReference>
<sequence>MTPSPLLTSHPSQSGFFPHTYAAPSQSSLLNCYTPTRHFTRSPSARFSINKLRDDTWALCIPVPIPKYASTYDNGNSTIQTDTILTTKKLPEVVVNENTDLDEAITVHTVHRSDTGLLLVWLTRHKRFVSPRLLQLNVTGEGTPLCEGFSNLAKEERSERPKRRSERLGKNRGWLERMKERHGRRRNRLGKMSEKHGRREAGSEDERKAREEERQAREADRKAREKEQHSKEDEHSTINITAAAAPATADKNMQVHIKDRMAKLGLAACPSGYEFKKTNEGYQC</sequence>
<feature type="region of interest" description="Disordered" evidence="1">
    <location>
        <begin position="153"/>
        <end position="251"/>
    </location>
</feature>
<comment type="caution">
    <text evidence="2">The sequence shown here is derived from an EMBL/GenBank/DDBJ whole genome shotgun (WGS) entry which is preliminary data.</text>
</comment>
<gene>
    <name evidence="2" type="ORF">BDP27DRAFT_1347602</name>
</gene>
<dbReference type="EMBL" id="JADNRY010000570">
    <property type="protein sequence ID" value="KAF9039568.1"/>
    <property type="molecule type" value="Genomic_DNA"/>
</dbReference>
<organism evidence="2 3">
    <name type="scientific">Rhodocollybia butyracea</name>
    <dbReference type="NCBI Taxonomy" id="206335"/>
    <lineage>
        <taxon>Eukaryota</taxon>
        <taxon>Fungi</taxon>
        <taxon>Dikarya</taxon>
        <taxon>Basidiomycota</taxon>
        <taxon>Agaricomycotina</taxon>
        <taxon>Agaricomycetes</taxon>
        <taxon>Agaricomycetidae</taxon>
        <taxon>Agaricales</taxon>
        <taxon>Marasmiineae</taxon>
        <taxon>Omphalotaceae</taxon>
        <taxon>Rhodocollybia</taxon>
    </lineage>
</organism>
<name>A0A9P5P5X8_9AGAR</name>
<protein>
    <submittedName>
        <fullName evidence="2">Uncharacterized protein</fullName>
    </submittedName>
</protein>